<evidence type="ECO:0000259" key="3">
    <source>
        <dbReference type="Pfam" id="PF13505"/>
    </source>
</evidence>
<organism evidence="4 5">
    <name type="scientific">Flavobacterium beibuense F44-8</name>
    <dbReference type="NCBI Taxonomy" id="1406840"/>
    <lineage>
        <taxon>Bacteria</taxon>
        <taxon>Pseudomonadati</taxon>
        <taxon>Bacteroidota</taxon>
        <taxon>Flavobacteriia</taxon>
        <taxon>Flavobacteriales</taxon>
        <taxon>Flavobacteriaceae</taxon>
        <taxon>Flavobacterium</taxon>
    </lineage>
</organism>
<dbReference type="Gene3D" id="2.40.160.20">
    <property type="match status" value="1"/>
</dbReference>
<comment type="caution">
    <text evidence="4">The sequence shown here is derived from an EMBL/GenBank/DDBJ whole genome shotgun (WGS) entry which is preliminary data.</text>
</comment>
<dbReference type="Proteomes" id="UP000030129">
    <property type="component" value="Unassembled WGS sequence"/>
</dbReference>
<dbReference type="AlphaFoldDB" id="A0A0A2LLJ5"/>
<feature type="chain" id="PRO_5002002405" description="Outer membrane protein beta-barrel domain-containing protein" evidence="2">
    <location>
        <begin position="29"/>
        <end position="286"/>
    </location>
</feature>
<name>A0A0A2LLJ5_9FLAO</name>
<dbReference type="InterPro" id="IPR027385">
    <property type="entry name" value="Beta-barrel_OMP"/>
</dbReference>
<gene>
    <name evidence="4" type="ORF">Q763_11545</name>
</gene>
<protein>
    <recommendedName>
        <fullName evidence="3">Outer membrane protein beta-barrel domain-containing protein</fullName>
    </recommendedName>
</protein>
<evidence type="ECO:0000313" key="5">
    <source>
        <dbReference type="Proteomes" id="UP000030129"/>
    </source>
</evidence>
<feature type="domain" description="Outer membrane protein beta-barrel" evidence="3">
    <location>
        <begin position="16"/>
        <end position="159"/>
    </location>
</feature>
<dbReference type="eggNOG" id="COG2885">
    <property type="taxonomic scope" value="Bacteria"/>
</dbReference>
<feature type="signal peptide" evidence="2">
    <location>
        <begin position="1"/>
        <end position="28"/>
    </location>
</feature>
<evidence type="ECO:0000256" key="2">
    <source>
        <dbReference type="SAM" id="SignalP"/>
    </source>
</evidence>
<reference evidence="4 5" key="1">
    <citation type="submission" date="2013-09" db="EMBL/GenBank/DDBJ databases">
        <authorList>
            <person name="Zeng Z."/>
            <person name="Chen C."/>
        </authorList>
    </citation>
    <scope>NUCLEOTIDE SEQUENCE [LARGE SCALE GENOMIC DNA]</scope>
    <source>
        <strain evidence="4 5">F44-8</strain>
    </source>
</reference>
<dbReference type="EMBL" id="JRLV01000013">
    <property type="protein sequence ID" value="KGO80078.1"/>
    <property type="molecule type" value="Genomic_DNA"/>
</dbReference>
<keyword evidence="5" id="KW-1185">Reference proteome</keyword>
<sequence>MNKNKFTQLSAKSVMAALLLMGLGKANAQEEKSEFSIYAGGVFSSIYYDLDQGKVDHGDGVQLGLKYAFYLNENWSIGLGAEYQTYNSTASFDYLTGSYNTTDFENDPFEFRYTTRSYNESQKLEYVNVPLTVQFETGDGITDFYVSAGVKAGFAMKGRYETKMDALTTSGYYPQYNAELFGPTFMGFGSFYQVNAGKQDLDTKIAWSGTLETGVKQYIGERSSCYIGVFVDYSFNSIADNKDENMINYPSNEMPVDLQFNSVINSSYSKDVRLIAYGIKLRFAFF</sequence>
<dbReference type="Pfam" id="PF13505">
    <property type="entry name" value="OMP_b-brl"/>
    <property type="match status" value="1"/>
</dbReference>
<evidence type="ECO:0000256" key="1">
    <source>
        <dbReference type="ARBA" id="ARBA00022729"/>
    </source>
</evidence>
<keyword evidence="1 2" id="KW-0732">Signal</keyword>
<accession>A0A0A2LLJ5</accession>
<proteinExistence type="predicted"/>
<dbReference type="STRING" id="1406840.Q763_11545"/>
<evidence type="ECO:0000313" key="4">
    <source>
        <dbReference type="EMBL" id="KGO80078.1"/>
    </source>
</evidence>
<dbReference type="RefSeq" id="WP_035134323.1">
    <property type="nucleotide sequence ID" value="NZ_JRLV01000013.1"/>
</dbReference>